<evidence type="ECO:0000313" key="1">
    <source>
        <dbReference type="EMBL" id="WNH00653.1"/>
    </source>
</evidence>
<organism evidence="2 4">
    <name type="scientific">Xenorhabdus griffiniae</name>
    <dbReference type="NCBI Taxonomy" id="351672"/>
    <lineage>
        <taxon>Bacteria</taxon>
        <taxon>Pseudomonadati</taxon>
        <taxon>Pseudomonadota</taxon>
        <taxon>Gammaproteobacteria</taxon>
        <taxon>Enterobacterales</taxon>
        <taxon>Morganellaceae</taxon>
        <taxon>Xenorhabdus</taxon>
    </lineage>
</organism>
<keyword evidence="4" id="KW-1185">Reference proteome</keyword>
<dbReference type="Proteomes" id="UP001300348">
    <property type="component" value="Chromosome"/>
</dbReference>
<evidence type="ECO:0000313" key="3">
    <source>
        <dbReference type="EMBL" id="WNH03703.1"/>
    </source>
</evidence>
<dbReference type="GeneID" id="88856348"/>
<evidence type="ECO:0000313" key="4">
    <source>
        <dbReference type="Proteomes" id="UP001300348"/>
    </source>
</evidence>
<evidence type="ECO:0000313" key="2">
    <source>
        <dbReference type="EMBL" id="WNH03198.1"/>
    </source>
</evidence>
<gene>
    <name evidence="2" type="ORF">QL112_005710</name>
    <name evidence="3" type="ORF">QL112_008520</name>
    <name evidence="1" type="ORF">QL112_012285</name>
</gene>
<name>A0ABY9XKP2_9GAMM</name>
<protein>
    <submittedName>
        <fullName evidence="2">Uncharacterized protein</fullName>
    </submittedName>
</protein>
<sequence>MMMNEIDEVITGMISERDKHLADLQHLVMTSAAWGVKKVDIDVTKAALMVKITEKLLRSQISLSNAEDQRSVIDSVLNPSVLGYGISEKSETATAISLELKENLFQGFCANR</sequence>
<dbReference type="EMBL" id="CP133647">
    <property type="protein sequence ID" value="WNH00653.1"/>
    <property type="molecule type" value="Genomic_DNA"/>
</dbReference>
<dbReference type="RefSeq" id="WP_282885465.1">
    <property type="nucleotide sequence ID" value="NZ_CAWPOQ010000185.1"/>
</dbReference>
<proteinExistence type="predicted"/>
<reference evidence="2 4" key="1">
    <citation type="journal article" date="2023" name="Access Microbiol">
        <title>The genome of a steinernematid-associated Pseudomonas piscis bacterium encodes the biosynthesis of insect toxins.</title>
        <authorList>
            <person name="Awori R.M."/>
            <person name="Hendre P."/>
            <person name="Amugune N.O."/>
        </authorList>
    </citation>
    <scope>NUCLEOTIDE SEQUENCE [LARGE SCALE GENOMIC DNA]</scope>
    <source>
        <strain evidence="2 4">97</strain>
    </source>
</reference>
<dbReference type="EMBL" id="CP133647">
    <property type="protein sequence ID" value="WNH03703.1"/>
    <property type="molecule type" value="Genomic_DNA"/>
</dbReference>
<dbReference type="EMBL" id="CP133647">
    <property type="protein sequence ID" value="WNH03198.1"/>
    <property type="molecule type" value="Genomic_DNA"/>
</dbReference>
<accession>A0ABY9XKP2</accession>